<keyword evidence="3" id="KW-1185">Reference proteome</keyword>
<accession>A0A9Q3BM62</accession>
<evidence type="ECO:0000313" key="2">
    <source>
        <dbReference type="EMBL" id="MBW0467432.1"/>
    </source>
</evidence>
<proteinExistence type="predicted"/>
<dbReference type="AlphaFoldDB" id="A0A9Q3BM62"/>
<comment type="caution">
    <text evidence="2">The sequence shown here is derived from an EMBL/GenBank/DDBJ whole genome shotgun (WGS) entry which is preliminary data.</text>
</comment>
<name>A0A9Q3BM62_9BASI</name>
<protein>
    <submittedName>
        <fullName evidence="2">Uncharacterized protein</fullName>
    </submittedName>
</protein>
<evidence type="ECO:0000256" key="1">
    <source>
        <dbReference type="SAM" id="MobiDB-lite"/>
    </source>
</evidence>
<feature type="region of interest" description="Disordered" evidence="1">
    <location>
        <begin position="158"/>
        <end position="178"/>
    </location>
</feature>
<reference evidence="2" key="1">
    <citation type="submission" date="2021-03" db="EMBL/GenBank/DDBJ databases">
        <title>Draft genome sequence of rust myrtle Austropuccinia psidii MF-1, a brazilian biotype.</title>
        <authorList>
            <person name="Quecine M.C."/>
            <person name="Pachon D.M.R."/>
            <person name="Bonatelli M.L."/>
            <person name="Correr F.H."/>
            <person name="Franceschini L.M."/>
            <person name="Leite T.F."/>
            <person name="Margarido G.R.A."/>
            <person name="Almeida C.A."/>
            <person name="Ferrarezi J.A."/>
            <person name="Labate C.A."/>
        </authorList>
    </citation>
    <scope>NUCLEOTIDE SEQUENCE</scope>
    <source>
        <strain evidence="2">MF-1</strain>
    </source>
</reference>
<gene>
    <name evidence="2" type="ORF">O181_007147</name>
</gene>
<sequence length="178" mass="19685">MEVGTRSQKSLFPIDDDKPSSQEDLITLVHSLTQKVDSLTSAWARDLAELTTYRSQHPTPSAASQSRSYAYEKFLQAPHFLANNGPTLLPNGSNYPFWLEVMNTTLYYIFESNAPINNSPAFLTGQPRIKDQAITCYLAATLHPELLPHLASNHSPVTLPDSLMPSNNGSPLEIASRN</sequence>
<dbReference type="Proteomes" id="UP000765509">
    <property type="component" value="Unassembled WGS sequence"/>
</dbReference>
<dbReference type="EMBL" id="AVOT02001581">
    <property type="protein sequence ID" value="MBW0467432.1"/>
    <property type="molecule type" value="Genomic_DNA"/>
</dbReference>
<organism evidence="2 3">
    <name type="scientific">Austropuccinia psidii MF-1</name>
    <dbReference type="NCBI Taxonomy" id="1389203"/>
    <lineage>
        <taxon>Eukaryota</taxon>
        <taxon>Fungi</taxon>
        <taxon>Dikarya</taxon>
        <taxon>Basidiomycota</taxon>
        <taxon>Pucciniomycotina</taxon>
        <taxon>Pucciniomycetes</taxon>
        <taxon>Pucciniales</taxon>
        <taxon>Sphaerophragmiaceae</taxon>
        <taxon>Austropuccinia</taxon>
    </lineage>
</organism>
<evidence type="ECO:0000313" key="3">
    <source>
        <dbReference type="Proteomes" id="UP000765509"/>
    </source>
</evidence>